<evidence type="ECO:0000313" key="8">
    <source>
        <dbReference type="Proteomes" id="UP000228380"/>
    </source>
</evidence>
<sequence length="397" mass="43484">MSATRASYLLFLFAGEDEGRVLRTLPPSCISPCKSVGFVSLLSSYATEAAGGLTGGFDALEILSRRIRSSAHKSVFLLLSVVERRSHLIESPVLTGSLLFSSFFFYIYISSRASEMPAPAPQSPDNMNMAKGQPESFRRKIRVLFNDPDATDSSSCEEEDGGGVLRKRNKRVIREILITPSPSFSAYFTPVSKSLKTRKVKTVKPINSCSPGRYKGVRQRRWGKWAAEIRDPIRRVRRWLGTYDTAEAAADAYQAALSRLQEEKRRLLGSSGPSTSSASETSVVPFSAPSPSSVLDVSIAGNNLVIGKNSPVVEEAVVGTNPSSYPPAKEYSAEEKPICELFGDQDLGITEFDFRLDSDVFLLGDLGVDDMLGLDDLPLWEPPLDDLDFSFVEESPA</sequence>
<evidence type="ECO:0000256" key="5">
    <source>
        <dbReference type="ARBA" id="ARBA00023242"/>
    </source>
</evidence>
<name>A0A8B7CPH9_PHODC</name>
<dbReference type="InterPro" id="IPR050913">
    <property type="entry name" value="AP2/ERF_ERF"/>
</dbReference>
<dbReference type="RefSeq" id="XP_008803555.2">
    <property type="nucleotide sequence ID" value="XM_008805333.4"/>
</dbReference>
<evidence type="ECO:0000256" key="4">
    <source>
        <dbReference type="ARBA" id="ARBA00023163"/>
    </source>
</evidence>
<dbReference type="GeneID" id="103717086"/>
<keyword evidence="8" id="KW-1185">Reference proteome</keyword>
<evidence type="ECO:0000313" key="9">
    <source>
        <dbReference type="RefSeq" id="XP_008803555.2"/>
    </source>
</evidence>
<feature type="coiled-coil region" evidence="6">
    <location>
        <begin position="243"/>
        <end position="270"/>
    </location>
</feature>
<dbReference type="InterPro" id="IPR016177">
    <property type="entry name" value="DNA-bd_dom_sf"/>
</dbReference>
<dbReference type="GO" id="GO:0005634">
    <property type="term" value="C:nucleus"/>
    <property type="evidence" value="ECO:0007669"/>
    <property type="project" value="UniProtKB-SubCell"/>
</dbReference>
<evidence type="ECO:0000256" key="2">
    <source>
        <dbReference type="ARBA" id="ARBA00023015"/>
    </source>
</evidence>
<dbReference type="CDD" id="cd00018">
    <property type="entry name" value="AP2"/>
    <property type="match status" value="1"/>
</dbReference>
<organism evidence="8 9">
    <name type="scientific">Phoenix dactylifera</name>
    <name type="common">Date palm</name>
    <dbReference type="NCBI Taxonomy" id="42345"/>
    <lineage>
        <taxon>Eukaryota</taxon>
        <taxon>Viridiplantae</taxon>
        <taxon>Streptophyta</taxon>
        <taxon>Embryophyta</taxon>
        <taxon>Tracheophyta</taxon>
        <taxon>Spermatophyta</taxon>
        <taxon>Magnoliopsida</taxon>
        <taxon>Liliopsida</taxon>
        <taxon>Arecaceae</taxon>
        <taxon>Coryphoideae</taxon>
        <taxon>Phoeniceae</taxon>
        <taxon>Phoenix</taxon>
    </lineage>
</organism>
<dbReference type="PRINTS" id="PR00367">
    <property type="entry name" value="ETHRSPELEMNT"/>
</dbReference>
<dbReference type="AlphaFoldDB" id="A0A8B7CPH9"/>
<evidence type="ECO:0000256" key="6">
    <source>
        <dbReference type="SAM" id="Coils"/>
    </source>
</evidence>
<gene>
    <name evidence="9" type="primary">LOC103717086</name>
</gene>
<dbReference type="SMART" id="SM00380">
    <property type="entry name" value="AP2"/>
    <property type="match status" value="1"/>
</dbReference>
<dbReference type="GO" id="GO:0003700">
    <property type="term" value="F:DNA-binding transcription factor activity"/>
    <property type="evidence" value="ECO:0007669"/>
    <property type="project" value="InterPro"/>
</dbReference>
<evidence type="ECO:0000256" key="1">
    <source>
        <dbReference type="ARBA" id="ARBA00004123"/>
    </source>
</evidence>
<protein>
    <submittedName>
        <fullName evidence="9">Ethylene-responsive transcription factor CRF1-like</fullName>
    </submittedName>
</protein>
<dbReference type="KEGG" id="pda:103717086"/>
<keyword evidence="2" id="KW-0805">Transcription regulation</keyword>
<proteinExistence type="predicted"/>
<dbReference type="Proteomes" id="UP000228380">
    <property type="component" value="Chromosome 11"/>
</dbReference>
<reference evidence="8" key="1">
    <citation type="journal article" date="2019" name="Nat. Commun.">
        <title>Genome-wide association mapping of date palm fruit traits.</title>
        <authorList>
            <person name="Hazzouri K.M."/>
            <person name="Gros-Balthazard M."/>
            <person name="Flowers J.M."/>
            <person name="Copetti D."/>
            <person name="Lemansour A."/>
            <person name="Lebrun M."/>
            <person name="Masmoudi K."/>
            <person name="Ferrand S."/>
            <person name="Dhar M.I."/>
            <person name="Fresquez Z.A."/>
            <person name="Rosas U."/>
            <person name="Zhang J."/>
            <person name="Talag J."/>
            <person name="Lee S."/>
            <person name="Kudrna D."/>
            <person name="Powell R.F."/>
            <person name="Leitch I.J."/>
            <person name="Krueger R.R."/>
            <person name="Wing R.A."/>
            <person name="Amiri K.M.A."/>
            <person name="Purugganan M.D."/>
        </authorList>
    </citation>
    <scope>NUCLEOTIDE SEQUENCE [LARGE SCALE GENOMIC DNA]</scope>
    <source>
        <strain evidence="8">cv. Khalas</strain>
    </source>
</reference>
<keyword evidence="5" id="KW-0539">Nucleus</keyword>
<dbReference type="PROSITE" id="PS51032">
    <property type="entry name" value="AP2_ERF"/>
    <property type="match status" value="1"/>
</dbReference>
<dbReference type="PANTHER" id="PTHR31194">
    <property type="entry name" value="SHN SHINE , DNA BINDING / TRANSCRIPTION FACTOR"/>
    <property type="match status" value="1"/>
</dbReference>
<dbReference type="OrthoDB" id="1917565at2759"/>
<feature type="domain" description="AP2/ERF" evidence="7">
    <location>
        <begin position="213"/>
        <end position="271"/>
    </location>
</feature>
<evidence type="ECO:0000259" key="7">
    <source>
        <dbReference type="PROSITE" id="PS51032"/>
    </source>
</evidence>
<keyword evidence="3" id="KW-0238">DNA-binding</keyword>
<dbReference type="Gene3D" id="3.30.730.10">
    <property type="entry name" value="AP2/ERF domain"/>
    <property type="match status" value="1"/>
</dbReference>
<keyword evidence="6" id="KW-0175">Coiled coil</keyword>
<dbReference type="SUPFAM" id="SSF54171">
    <property type="entry name" value="DNA-binding domain"/>
    <property type="match status" value="1"/>
</dbReference>
<reference evidence="9" key="2">
    <citation type="submission" date="2025-08" db="UniProtKB">
        <authorList>
            <consortium name="RefSeq"/>
        </authorList>
    </citation>
    <scope>IDENTIFICATION</scope>
    <source>
        <tissue evidence="9">Young leaves</tissue>
    </source>
</reference>
<keyword evidence="4" id="KW-0804">Transcription</keyword>
<dbReference type="Pfam" id="PF00847">
    <property type="entry name" value="AP2"/>
    <property type="match status" value="1"/>
</dbReference>
<dbReference type="PANTHER" id="PTHR31194:SF202">
    <property type="entry name" value="ETHYLENE-RESPONSIVE TRANSCRIPTION FACTOR ERF070"/>
    <property type="match status" value="1"/>
</dbReference>
<evidence type="ECO:0000256" key="3">
    <source>
        <dbReference type="ARBA" id="ARBA00023125"/>
    </source>
</evidence>
<dbReference type="InterPro" id="IPR036955">
    <property type="entry name" value="AP2/ERF_dom_sf"/>
</dbReference>
<comment type="subcellular location">
    <subcellularLocation>
        <location evidence="1">Nucleus</location>
    </subcellularLocation>
</comment>
<dbReference type="InterPro" id="IPR001471">
    <property type="entry name" value="AP2/ERF_dom"/>
</dbReference>
<dbReference type="GO" id="GO:0003677">
    <property type="term" value="F:DNA binding"/>
    <property type="evidence" value="ECO:0007669"/>
    <property type="project" value="UniProtKB-KW"/>
</dbReference>
<accession>A0A8B7CPH9</accession>